<dbReference type="EnsemblMetazoa" id="AQUA014940-RA">
    <property type="protein sequence ID" value="AQUA014940-PA"/>
    <property type="gene ID" value="AQUA014940"/>
</dbReference>
<keyword evidence="2" id="KW-1185">Reference proteome</keyword>
<protein>
    <submittedName>
        <fullName evidence="1">Uncharacterized protein</fullName>
    </submittedName>
</protein>
<organism evidence="1 2">
    <name type="scientific">Anopheles quadriannulatus</name>
    <name type="common">Mosquito</name>
    <dbReference type="NCBI Taxonomy" id="34691"/>
    <lineage>
        <taxon>Eukaryota</taxon>
        <taxon>Metazoa</taxon>
        <taxon>Ecdysozoa</taxon>
        <taxon>Arthropoda</taxon>
        <taxon>Hexapoda</taxon>
        <taxon>Insecta</taxon>
        <taxon>Pterygota</taxon>
        <taxon>Neoptera</taxon>
        <taxon>Endopterygota</taxon>
        <taxon>Diptera</taxon>
        <taxon>Nematocera</taxon>
        <taxon>Culicoidea</taxon>
        <taxon>Culicidae</taxon>
        <taxon>Anophelinae</taxon>
        <taxon>Anopheles</taxon>
    </lineage>
</organism>
<dbReference type="Proteomes" id="UP000076407">
    <property type="component" value="Unassembled WGS sequence"/>
</dbReference>
<name>A0A182XSY6_ANOQN</name>
<accession>A0A182XSY6</accession>
<evidence type="ECO:0000313" key="1">
    <source>
        <dbReference type="EnsemblMetazoa" id="AQUA014940-PA"/>
    </source>
</evidence>
<dbReference type="VEuPathDB" id="VectorBase:AQUA014940"/>
<sequence>MWRANRFSYCSISCPPDCSCTLLVETFYKSALLKVAHLGKGKHSFTSDQQE</sequence>
<proteinExistence type="predicted"/>
<dbReference type="AlphaFoldDB" id="A0A182XSY6"/>
<evidence type="ECO:0000313" key="2">
    <source>
        <dbReference type="Proteomes" id="UP000076407"/>
    </source>
</evidence>
<reference evidence="1" key="1">
    <citation type="submission" date="2020-05" db="UniProtKB">
        <authorList>
            <consortium name="EnsemblMetazoa"/>
        </authorList>
    </citation>
    <scope>IDENTIFICATION</scope>
    <source>
        <strain evidence="1">SANGQUA</strain>
    </source>
</reference>